<evidence type="ECO:0000313" key="2">
    <source>
        <dbReference type="EMBL" id="GAA1613990.1"/>
    </source>
</evidence>
<reference evidence="2 3" key="1">
    <citation type="journal article" date="2019" name="Int. J. Syst. Evol. Microbiol.">
        <title>The Global Catalogue of Microorganisms (GCM) 10K type strain sequencing project: providing services to taxonomists for standard genome sequencing and annotation.</title>
        <authorList>
            <consortium name="The Broad Institute Genomics Platform"/>
            <consortium name="The Broad Institute Genome Sequencing Center for Infectious Disease"/>
            <person name="Wu L."/>
            <person name="Ma J."/>
        </authorList>
    </citation>
    <scope>NUCLEOTIDE SEQUENCE [LARGE SCALE GENOMIC DNA]</scope>
    <source>
        <strain evidence="2 3">JCM 13929</strain>
    </source>
</reference>
<proteinExistence type="predicted"/>
<evidence type="ECO:0000259" key="1">
    <source>
        <dbReference type="Pfam" id="PF07737"/>
    </source>
</evidence>
<gene>
    <name evidence="2" type="ORF">GCM10009733_007670</name>
</gene>
<dbReference type="Proteomes" id="UP001500064">
    <property type="component" value="Unassembled WGS sequence"/>
</dbReference>
<accession>A0ABN2EPR6</accession>
<name>A0ABN2EPR6_9ACTN</name>
<protein>
    <recommendedName>
        <fullName evidence="1">Anthrax toxin lethal/endema factor N-/C-terminal domain-containing protein</fullName>
    </recommendedName>
</protein>
<dbReference type="Gene3D" id="3.40.390.10">
    <property type="entry name" value="Collagenase (Catalytic Domain)"/>
    <property type="match status" value="1"/>
</dbReference>
<comment type="caution">
    <text evidence="2">The sequence shown here is derived from an EMBL/GenBank/DDBJ whole genome shotgun (WGS) entry which is preliminary data.</text>
</comment>
<keyword evidence="3" id="KW-1185">Reference proteome</keyword>
<dbReference type="InterPro" id="IPR014781">
    <property type="entry name" value="Anthrax_toxin_lethal/edema_N/C"/>
</dbReference>
<dbReference type="EMBL" id="BAAAMU010000003">
    <property type="protein sequence ID" value="GAA1613990.1"/>
    <property type="molecule type" value="Genomic_DNA"/>
</dbReference>
<dbReference type="SUPFAM" id="SSF55486">
    <property type="entry name" value="Metalloproteases ('zincins'), catalytic domain"/>
    <property type="match status" value="1"/>
</dbReference>
<organism evidence="2 3">
    <name type="scientific">Nonomuraea maheshkhaliensis</name>
    <dbReference type="NCBI Taxonomy" id="419590"/>
    <lineage>
        <taxon>Bacteria</taxon>
        <taxon>Bacillati</taxon>
        <taxon>Actinomycetota</taxon>
        <taxon>Actinomycetes</taxon>
        <taxon>Streptosporangiales</taxon>
        <taxon>Streptosporangiaceae</taxon>
        <taxon>Nonomuraea</taxon>
    </lineage>
</organism>
<dbReference type="InterPro" id="IPR024079">
    <property type="entry name" value="MetalloPept_cat_dom_sf"/>
</dbReference>
<evidence type="ECO:0000313" key="3">
    <source>
        <dbReference type="Proteomes" id="UP001500064"/>
    </source>
</evidence>
<feature type="domain" description="Anthrax toxin lethal/endema factor N-/C-terminal" evidence="1">
    <location>
        <begin position="48"/>
        <end position="187"/>
    </location>
</feature>
<dbReference type="Pfam" id="PF07737">
    <property type="entry name" value="ATLF"/>
    <property type="match status" value="1"/>
</dbReference>
<sequence length="214" mass="23810">MPTPEPLWCQPAPPDTHPIPRDGRRHCGNLERILRRQWDPHLGPPASELVHVIDDLAELPAHIATRLAENYDAIWVGEGSVCDLDHLGHLRGQPVRPGDPASPSWDVVPGLCTPKLIALGTRDHVSASLVHHEIGHALDLLDGLSGSADWQTIMGMVWKHLTHPRYRHGAEWFAEAFALVATRQASRLLRMLDGQDNLAALVWTYFRRNYGVGS</sequence>